<evidence type="ECO:0000313" key="3">
    <source>
        <dbReference type="Proteomes" id="UP000281028"/>
    </source>
</evidence>
<feature type="chain" id="PRO_5040190364" description="YD repeat-containing protein" evidence="1">
    <location>
        <begin position="42"/>
        <end position="1160"/>
    </location>
</feature>
<feature type="signal peptide" evidence="1">
    <location>
        <begin position="1"/>
        <end position="41"/>
    </location>
</feature>
<reference evidence="2" key="1">
    <citation type="submission" date="2020-05" db="EMBL/GenBank/DDBJ databases">
        <title>Chitinophaga laudate sp. nov., isolated from a tropical peat swamp.</title>
        <authorList>
            <person name="Goh C.B.S."/>
            <person name="Lee M.S."/>
            <person name="Parimannan S."/>
            <person name="Pasbakhsh P."/>
            <person name="Yule C.M."/>
            <person name="Rajandas H."/>
            <person name="Loke S."/>
            <person name="Croft L."/>
            <person name="Tan J.B.L."/>
        </authorList>
    </citation>
    <scope>NUCLEOTIDE SEQUENCE</scope>
    <source>
        <strain evidence="2">Mgbs1</strain>
    </source>
</reference>
<protein>
    <recommendedName>
        <fullName evidence="4">YD repeat-containing protein</fullName>
    </recommendedName>
</protein>
<accession>A0A9Q5D311</accession>
<proteinExistence type="predicted"/>
<gene>
    <name evidence="2" type="ORF">ECE50_000705</name>
</gene>
<evidence type="ECO:0000313" key="2">
    <source>
        <dbReference type="EMBL" id="NSL85330.1"/>
    </source>
</evidence>
<keyword evidence="3" id="KW-1185">Reference proteome</keyword>
<evidence type="ECO:0000256" key="1">
    <source>
        <dbReference type="SAM" id="SignalP"/>
    </source>
</evidence>
<comment type="caution">
    <text evidence="2">The sequence shown here is derived from an EMBL/GenBank/DDBJ whole genome shotgun (WGS) entry which is preliminary data.</text>
</comment>
<dbReference type="OrthoDB" id="680656at2"/>
<dbReference type="AlphaFoldDB" id="A0A9Q5D311"/>
<dbReference type="EMBL" id="RIAR02000001">
    <property type="protein sequence ID" value="NSL85330.1"/>
    <property type="molecule type" value="Genomic_DNA"/>
</dbReference>
<dbReference type="Proteomes" id="UP000281028">
    <property type="component" value="Unassembled WGS sequence"/>
</dbReference>
<keyword evidence="1" id="KW-0732">Signal</keyword>
<name>A0A9Q5D311_9BACT</name>
<evidence type="ECO:0008006" key="4">
    <source>
        <dbReference type="Google" id="ProtNLM"/>
    </source>
</evidence>
<organism evidence="2 3">
    <name type="scientific">Chitinophaga solisilvae</name>
    <dbReference type="NCBI Taxonomy" id="1233460"/>
    <lineage>
        <taxon>Bacteria</taxon>
        <taxon>Pseudomonadati</taxon>
        <taxon>Bacteroidota</taxon>
        <taxon>Chitinophagia</taxon>
        <taxon>Chitinophagales</taxon>
        <taxon>Chitinophagaceae</taxon>
        <taxon>Chitinophaga</taxon>
    </lineage>
</organism>
<sequence length="1160" mass="130951">MLIHQAFNRIYYCLSNLKAHLLTLPCLLFSSLLLTARISHAQDDASSKNMLKKLVPITPEAASLGKYDAVPVSLYTGIPNISIPIYEIDLNGFKLPISLSYHAGGIKIEDIASCVGQGWTLNAGGVINRMQRGGPDELMVDRYSQYKSDIEQMNNPALDTVTRNKIVTKWGASGGIDQGYDTESDIFSFNFNGQIGKFFHDPDGTVFMMPVKNRFVVKHEGVFYITVNRRYRWARWIITDDTGVRYVFGRSLDGLNDNLEQTCNQGFNIFCDDNTSVNSWFLSEILLQDGRKITFNYDVSSYSNNNTGVYTTFFPNTCAVFGGPTNINTTTEYKRALRLREIIFPGGKVSFVPGQNRVDLPGEKYIDKIDIYSSTSNGSSTISTLRKSFKLTYNNSQRLRLMAIGEIDINSGQITKSHTFDYNPMSLPSRFSKSQDLWGYYNGQNNTTLAPEVYYSSNGSSIYSPGANRAVDPEYTKAEVLTTITYPTGGKSIFEYENNTFRCGVPEQVQTLCDVISMTSKFPVKEKLINFKSENMGYSSYFTYSNDIVLKPVAGSRLTRSVRFSGRYLPYDDKTCTKLDMTGGGSKYLCVEADLERKNPDQTYSKVIGGITFGINFELEPSLGDTFRLVVKWWNPYNGLFYLDTYYKYEDIPAQLDVLKGEKLGGGLRIKRLISYDPVSGDSLIKKYEYKFDEKDDPAMNGTTTGVLMNGPVIFFKQPYCNQEGGYICGGAMGVTSRPTANVLSGDGINVGYQKVTEYSRLGSQNGKSVTYFTTAMDYTDDNLFNSSGYPFPEPRSQEWRRGLEIRKEEYKSAGSEIKLIQRDSSSYLFNSAAENYKEHNAIKIIQYPSIFLSSLGNICLYSFDYTRYKIGTESFYLQKNISKYYPDKVSSLESIVSYKQNSQSLQVAYEEKITSQGERVTVETTYPSDYDTTVIILSTEASGIKKLLSNHIITIPVEKITIRKDLTGKEYVTDGIINVFYPDRPLVSKIYLLNQQNIPVSEFVKSKIGANGNFIMDSRYEERFLFNQYDSSFNLLEQQKKNDVKECYLWGYNNKYPVARIVGTDYNTAIEFVTPSVLQNPASDQELRNEINKLRLKLPQALVTSYSYIPLIGVSSITGPDNRTAYYEYDGLGRLSLIKDKDGKIVKQLSYSYQAPAAQ</sequence>